<dbReference type="AlphaFoldDB" id="A0A1Q5SNQ1"/>
<keyword evidence="2" id="KW-1185">Reference proteome</keyword>
<dbReference type="STRING" id="1316194.A0A1Q5SNQ1"/>
<evidence type="ECO:0000313" key="2">
    <source>
        <dbReference type="Proteomes" id="UP000186955"/>
    </source>
</evidence>
<reference evidence="1 2" key="1">
    <citation type="submission" date="2016-10" db="EMBL/GenBank/DDBJ databases">
        <title>Genome sequence of the ascomycete fungus Penicillium subrubescens.</title>
        <authorList>
            <person name="De Vries R.P."/>
            <person name="Peng M."/>
            <person name="Dilokpimol A."/>
            <person name="Hilden K."/>
            <person name="Makela M.R."/>
            <person name="Grigoriev I."/>
            <person name="Riley R."/>
            <person name="Granchi Z."/>
        </authorList>
    </citation>
    <scope>NUCLEOTIDE SEQUENCE [LARGE SCALE GENOMIC DNA]</scope>
    <source>
        <strain evidence="1 2">CBS 132785</strain>
    </source>
</reference>
<dbReference type="EMBL" id="MNBE01000773">
    <property type="protein sequence ID" value="OKO89631.1"/>
    <property type="molecule type" value="Genomic_DNA"/>
</dbReference>
<dbReference type="Proteomes" id="UP000186955">
    <property type="component" value="Unassembled WGS sequence"/>
</dbReference>
<proteinExistence type="predicted"/>
<evidence type="ECO:0000313" key="1">
    <source>
        <dbReference type="EMBL" id="OKO89631.1"/>
    </source>
</evidence>
<comment type="caution">
    <text evidence="1">The sequence shown here is derived from an EMBL/GenBank/DDBJ whole genome shotgun (WGS) entry which is preliminary data.</text>
</comment>
<sequence length="112" mass="12323">MFLIQIYGTVLGGFVNHAVMISIVAGNQALLANGNGNSSWSGANVQAYNTNAASWALAPYLYKIGSSWGRCRRLDRLFYQFIPNIGRLDVSKINMAQIIQYAGFIPYNQSQA</sequence>
<name>A0A1Q5SNQ1_9EURO</name>
<protein>
    <submittedName>
        <fullName evidence="1">Uncharacterized protein</fullName>
    </submittedName>
</protein>
<gene>
    <name evidence="1" type="ORF">PENSUB_13697</name>
</gene>
<organism evidence="1 2">
    <name type="scientific">Penicillium subrubescens</name>
    <dbReference type="NCBI Taxonomy" id="1316194"/>
    <lineage>
        <taxon>Eukaryota</taxon>
        <taxon>Fungi</taxon>
        <taxon>Dikarya</taxon>
        <taxon>Ascomycota</taxon>
        <taxon>Pezizomycotina</taxon>
        <taxon>Eurotiomycetes</taxon>
        <taxon>Eurotiomycetidae</taxon>
        <taxon>Eurotiales</taxon>
        <taxon>Aspergillaceae</taxon>
        <taxon>Penicillium</taxon>
    </lineage>
</organism>
<accession>A0A1Q5SNQ1</accession>